<feature type="compositionally biased region" description="Polar residues" evidence="1">
    <location>
        <begin position="360"/>
        <end position="369"/>
    </location>
</feature>
<feature type="compositionally biased region" description="Basic and acidic residues" evidence="1">
    <location>
        <begin position="245"/>
        <end position="256"/>
    </location>
</feature>
<feature type="compositionally biased region" description="Pro residues" evidence="1">
    <location>
        <begin position="211"/>
        <end position="221"/>
    </location>
</feature>
<keyword evidence="3" id="KW-1185">Reference proteome</keyword>
<evidence type="ECO:0000256" key="1">
    <source>
        <dbReference type="SAM" id="MobiDB-lite"/>
    </source>
</evidence>
<evidence type="ECO:0000313" key="2">
    <source>
        <dbReference type="EMBL" id="UMM31901.1"/>
    </source>
</evidence>
<sequence>MDEIFGTRWRWRQMFSEKRNFEDFLKNLDGYNEPSISRFKMNQPITNFLPVLKYFQPFIQPARMMKKEPPTNPQIITEKFSLLQNSNFAIPLIRIAKTADEQNSPNDGFWNRMKKTVCGMSFEICRRRPNTINPENEIGIEPVILVPNVRVDPPTPVNDDATAPEAPNPNPDVDTTEETPNNIIPGRAINDRSIRYLKVPKRKRKKKRTPTPRPPLPPGDQFPPRDEQEPSWNQTRMRGAPFSPKKNDDQDDDRMFYPRADAQVHVSPNRVGAASGRHVDPPRPSVEEQDSNQPGPSSPIGSVNTLESADTLLKEILAGRTDDNGSPSDIHRKHSGYSFGNLIMESNYNTPAETPRAGASASTSNQQGNAPRASETVRRRSAAHETSATPAVHRSPVAPAALQNNQAADGEWRRRIREICNCIIM</sequence>
<accession>A0AAE9EZE8</accession>
<proteinExistence type="predicted"/>
<evidence type="ECO:0000313" key="3">
    <source>
        <dbReference type="Proteomes" id="UP000829354"/>
    </source>
</evidence>
<organism evidence="2 3">
    <name type="scientific">Caenorhabditis briggsae</name>
    <dbReference type="NCBI Taxonomy" id="6238"/>
    <lineage>
        <taxon>Eukaryota</taxon>
        <taxon>Metazoa</taxon>
        <taxon>Ecdysozoa</taxon>
        <taxon>Nematoda</taxon>
        <taxon>Chromadorea</taxon>
        <taxon>Rhabditida</taxon>
        <taxon>Rhabditina</taxon>
        <taxon>Rhabditomorpha</taxon>
        <taxon>Rhabditoidea</taxon>
        <taxon>Rhabditidae</taxon>
        <taxon>Peloderinae</taxon>
        <taxon>Caenorhabditis</taxon>
    </lineage>
</organism>
<name>A0AAE9EZE8_CAEBR</name>
<reference evidence="2 3" key="1">
    <citation type="submission" date="2022-04" db="EMBL/GenBank/DDBJ databases">
        <title>Chromosome-level reference genomes for two strains of Caenorhabditis briggsae: an improved platform for comparative genomics.</title>
        <authorList>
            <person name="Stevens L."/>
            <person name="Andersen E."/>
        </authorList>
    </citation>
    <scope>NUCLEOTIDE SEQUENCE [LARGE SCALE GENOMIC DNA]</scope>
    <source>
        <strain evidence="2">VX34</strain>
        <tissue evidence="2">Whole-organism</tissue>
    </source>
</reference>
<feature type="compositionally biased region" description="Basic residues" evidence="1">
    <location>
        <begin position="198"/>
        <end position="210"/>
    </location>
</feature>
<dbReference type="EMBL" id="CP092624">
    <property type="protein sequence ID" value="UMM31901.1"/>
    <property type="molecule type" value="Genomic_DNA"/>
</dbReference>
<feature type="region of interest" description="Disordered" evidence="1">
    <location>
        <begin position="151"/>
        <end position="304"/>
    </location>
</feature>
<feature type="region of interest" description="Disordered" evidence="1">
    <location>
        <begin position="347"/>
        <end position="393"/>
    </location>
</feature>
<dbReference type="Proteomes" id="UP000829354">
    <property type="component" value="Chromosome V"/>
</dbReference>
<protein>
    <submittedName>
        <fullName evidence="2">Uncharacterized protein</fullName>
    </submittedName>
</protein>
<gene>
    <name evidence="2" type="ORF">L5515_005918</name>
</gene>
<dbReference type="AlphaFoldDB" id="A0AAE9EZE8"/>
<feature type="compositionally biased region" description="Polar residues" evidence="1">
    <location>
        <begin position="291"/>
        <end position="304"/>
    </location>
</feature>